<dbReference type="RefSeq" id="WP_005237412.1">
    <property type="nucleotide sequence ID" value="NZ_GL872323.1"/>
</dbReference>
<evidence type="ECO:0000313" key="1">
    <source>
        <dbReference type="EMBL" id="EGC68168.1"/>
    </source>
</evidence>
<comment type="caution">
    <text evidence="1">The sequence shown here is derived from an EMBL/GenBank/DDBJ whole genome shotgun (WGS) entry which is preliminary data.</text>
</comment>
<proteinExistence type="predicted"/>
<reference evidence="1 2" key="1">
    <citation type="submission" date="2011-01" db="EMBL/GenBank/DDBJ databases">
        <authorList>
            <person name="Muzny D."/>
            <person name="Qin X."/>
            <person name="Deng J."/>
            <person name="Jiang H."/>
            <person name="Liu Y."/>
            <person name="Qu J."/>
            <person name="Song X.-Z."/>
            <person name="Zhang L."/>
            <person name="Thornton R."/>
            <person name="Coyle M."/>
            <person name="Francisco L."/>
            <person name="Jackson L."/>
            <person name="Javaid M."/>
            <person name="Korchina V."/>
            <person name="Kovar C."/>
            <person name="Mata R."/>
            <person name="Mathew T."/>
            <person name="Ngo R."/>
            <person name="Nguyen L."/>
            <person name="Nguyen N."/>
            <person name="Okwuonu G."/>
            <person name="Ongeri F."/>
            <person name="Pham C."/>
            <person name="Simmons D."/>
            <person name="Wilczek-Boney K."/>
            <person name="Hale W."/>
            <person name="Jakkamsetti A."/>
            <person name="Pham P."/>
            <person name="Ruth R."/>
            <person name="San Lucas F."/>
            <person name="Warren J."/>
            <person name="Zhang J."/>
            <person name="Zhao Z."/>
            <person name="Zhou C."/>
            <person name="Zhu D."/>
            <person name="Lee S."/>
            <person name="Bess C."/>
            <person name="Blankenburg K."/>
            <person name="Forbes L."/>
            <person name="Fu Q."/>
            <person name="Gubbala S."/>
            <person name="Hirani K."/>
            <person name="Jayaseelan J.C."/>
            <person name="Lara F."/>
            <person name="Munidasa M."/>
            <person name="Palculict T."/>
            <person name="Patil S."/>
            <person name="Pu L.-L."/>
            <person name="Saada N."/>
            <person name="Tang L."/>
            <person name="Weissenberger G."/>
            <person name="Zhu Y."/>
            <person name="Hemphill L."/>
            <person name="Shang Y."/>
            <person name="Youmans B."/>
            <person name="Ayvaz T."/>
            <person name="Ross M."/>
            <person name="Santibanez J."/>
            <person name="Aqrawi P."/>
            <person name="Gross S."/>
            <person name="Joshi V."/>
            <person name="Fowler G."/>
            <person name="Nazareth L."/>
            <person name="Reid J."/>
            <person name="Worley K."/>
            <person name="Petrosino J."/>
            <person name="Highlander S."/>
            <person name="Gibbs R."/>
        </authorList>
    </citation>
    <scope>NUCLEOTIDE SEQUENCE [LARGE SCALE GENOMIC DNA]</scope>
    <source>
        <strain evidence="1 2">ATCC 12755</strain>
    </source>
</reference>
<evidence type="ECO:0000313" key="2">
    <source>
        <dbReference type="Proteomes" id="UP000004835"/>
    </source>
</evidence>
<dbReference type="HOGENOM" id="CLU_145944_1_0_9"/>
<accession>F0EPE3</accession>
<dbReference type="AlphaFoldDB" id="F0EPE3"/>
<protein>
    <submittedName>
        <fullName evidence="1">Uncharacterized protein</fullName>
    </submittedName>
</protein>
<gene>
    <name evidence="1" type="ORF">HMPREF9087_3285</name>
</gene>
<dbReference type="Pfam" id="PF22652">
    <property type="entry name" value="DUF7006"/>
    <property type="match status" value="1"/>
</dbReference>
<dbReference type="EMBL" id="AEWT01000031">
    <property type="protein sequence ID" value="EGC68168.1"/>
    <property type="molecule type" value="Genomic_DNA"/>
</dbReference>
<name>F0EPE3_ENTCA</name>
<dbReference type="InterPro" id="IPR054275">
    <property type="entry name" value="DUF7006"/>
</dbReference>
<organism evidence="1 2">
    <name type="scientific">Enterococcus casseliflavus ATCC 12755</name>
    <dbReference type="NCBI Taxonomy" id="888066"/>
    <lineage>
        <taxon>Bacteria</taxon>
        <taxon>Bacillati</taxon>
        <taxon>Bacillota</taxon>
        <taxon>Bacilli</taxon>
        <taxon>Lactobacillales</taxon>
        <taxon>Enterococcaceae</taxon>
        <taxon>Enterococcus</taxon>
    </lineage>
</organism>
<sequence>MLFTMKEEYSSYYQKEFRNASRKEKDLKDYLIDLLRRLNQLTDEISKENFWSVLPRILGIDAKLNLLVELIKFEELPSEEIIRIIENDYQSYFKELCGYDLSMETRYSLVFNVA</sequence>
<dbReference type="Proteomes" id="UP000004835">
    <property type="component" value="Unassembled WGS sequence"/>
</dbReference>